<comment type="caution">
    <text evidence="7">The sequence shown here is derived from an EMBL/GenBank/DDBJ whole genome shotgun (WGS) entry which is preliminary data.</text>
</comment>
<dbReference type="GO" id="GO:0032993">
    <property type="term" value="C:protein-DNA complex"/>
    <property type="evidence" value="ECO:0007669"/>
    <property type="project" value="TreeGrafter"/>
</dbReference>
<organism evidence="7 8">
    <name type="scientific">Rhodopseudomonas palustris</name>
    <dbReference type="NCBI Taxonomy" id="1076"/>
    <lineage>
        <taxon>Bacteria</taxon>
        <taxon>Pseudomonadati</taxon>
        <taxon>Pseudomonadota</taxon>
        <taxon>Alphaproteobacteria</taxon>
        <taxon>Hyphomicrobiales</taxon>
        <taxon>Nitrobacteraceae</taxon>
        <taxon>Rhodopseudomonas</taxon>
    </lineage>
</organism>
<dbReference type="GO" id="GO:0003677">
    <property type="term" value="F:DNA binding"/>
    <property type="evidence" value="ECO:0007669"/>
    <property type="project" value="UniProtKB-KW"/>
</dbReference>
<dbReference type="PROSITE" id="PS50931">
    <property type="entry name" value="HTH_LYSR"/>
    <property type="match status" value="1"/>
</dbReference>
<dbReference type="EMBL" id="QKQS01000038">
    <property type="protein sequence ID" value="PZA09178.1"/>
    <property type="molecule type" value="Genomic_DNA"/>
</dbReference>
<dbReference type="Pfam" id="PF00126">
    <property type="entry name" value="HTH_1"/>
    <property type="match status" value="1"/>
</dbReference>
<dbReference type="PANTHER" id="PTHR30346:SF29">
    <property type="entry name" value="LYSR SUBSTRATE-BINDING"/>
    <property type="match status" value="1"/>
</dbReference>
<sequence length="278" mass="29383">MNVQHLHYFLAVMRTGSVSRAAGELGITQPTLSQALKGLEREFGAPLFAPDGRGIRALPSAKQLETKVRAALQTLAEAKRELGGSAPARLKLGVLPSLAAGWLPGLISAGAGAVDIVEAASGDLERLVRNGALDFALSIAPERKLPHRVLIKEPFQLFVGPDHPWAGRRSVALAELAGQLFILRQGCERLGNGRRLLDAAGVRFRVVAKTHQEATAAMLVAANVGCTLAPANWGEGTLRALDVTGLTLERNVALLWKLASETKAATAFAARLARAPGH</sequence>
<dbReference type="RefSeq" id="WP_110788527.1">
    <property type="nucleotide sequence ID" value="NZ_QKQS01000038.1"/>
</dbReference>
<dbReference type="Proteomes" id="UP000248134">
    <property type="component" value="Unassembled WGS sequence"/>
</dbReference>
<evidence type="ECO:0000256" key="5">
    <source>
        <dbReference type="ARBA" id="ARBA00023163"/>
    </source>
</evidence>
<reference evidence="7 8" key="1">
    <citation type="submission" date="2018-06" db="EMBL/GenBank/DDBJ databases">
        <title>Draft Whole-Genome Sequence of the purple photosynthetic bacterium Rhodospeudomonas palustris XCP.</title>
        <authorList>
            <person name="Rayyan A."/>
            <person name="Meyer T.E."/>
            <person name="Kyndt J.A."/>
        </authorList>
    </citation>
    <scope>NUCLEOTIDE SEQUENCE [LARGE SCALE GENOMIC DNA]</scope>
    <source>
        <strain evidence="7 8">XCP</strain>
    </source>
</reference>
<name>A0A323UNC3_RHOPL</name>
<gene>
    <name evidence="7" type="ORF">DNX69_24015</name>
</gene>
<dbReference type="SUPFAM" id="SSF46785">
    <property type="entry name" value="Winged helix' DNA-binding domain"/>
    <property type="match status" value="1"/>
</dbReference>
<evidence type="ECO:0000313" key="8">
    <source>
        <dbReference type="Proteomes" id="UP000248134"/>
    </source>
</evidence>
<comment type="similarity">
    <text evidence="2">Belongs to the LysR transcriptional regulatory family.</text>
</comment>
<evidence type="ECO:0000256" key="2">
    <source>
        <dbReference type="ARBA" id="ARBA00009437"/>
    </source>
</evidence>
<dbReference type="Pfam" id="PF03466">
    <property type="entry name" value="LysR_substrate"/>
    <property type="match status" value="1"/>
</dbReference>
<dbReference type="PANTHER" id="PTHR30346">
    <property type="entry name" value="TRANSCRIPTIONAL DUAL REGULATOR HCAR-RELATED"/>
    <property type="match status" value="1"/>
</dbReference>
<evidence type="ECO:0000256" key="4">
    <source>
        <dbReference type="ARBA" id="ARBA00023125"/>
    </source>
</evidence>
<dbReference type="OrthoDB" id="8437302at2"/>
<keyword evidence="4" id="KW-0238">DNA-binding</keyword>
<keyword evidence="5" id="KW-0804">Transcription</keyword>
<proteinExistence type="inferred from homology"/>
<accession>A0A323UNC3</accession>
<dbReference type="GO" id="GO:0003700">
    <property type="term" value="F:DNA-binding transcription factor activity"/>
    <property type="evidence" value="ECO:0007669"/>
    <property type="project" value="InterPro"/>
</dbReference>
<feature type="domain" description="HTH lysR-type" evidence="6">
    <location>
        <begin position="1"/>
        <end position="58"/>
    </location>
</feature>
<evidence type="ECO:0000256" key="1">
    <source>
        <dbReference type="ARBA" id="ARBA00003502"/>
    </source>
</evidence>
<evidence type="ECO:0000256" key="3">
    <source>
        <dbReference type="ARBA" id="ARBA00023015"/>
    </source>
</evidence>
<keyword evidence="3" id="KW-0805">Transcription regulation</keyword>
<evidence type="ECO:0000259" key="6">
    <source>
        <dbReference type="PROSITE" id="PS50931"/>
    </source>
</evidence>
<comment type="function">
    <text evidence="1">NodD regulates the expression of the nodABCFE genes which encode other nodulation proteins. NodD is also a negative regulator of its own expression. Binds flavonoids as inducers.</text>
</comment>
<dbReference type="InterPro" id="IPR036388">
    <property type="entry name" value="WH-like_DNA-bd_sf"/>
</dbReference>
<dbReference type="InterPro" id="IPR005119">
    <property type="entry name" value="LysR_subst-bd"/>
</dbReference>
<protein>
    <submittedName>
        <fullName evidence="7">LysR family transcriptional regulator</fullName>
    </submittedName>
</protein>
<evidence type="ECO:0000313" key="7">
    <source>
        <dbReference type="EMBL" id="PZA09178.1"/>
    </source>
</evidence>
<dbReference type="SUPFAM" id="SSF53850">
    <property type="entry name" value="Periplasmic binding protein-like II"/>
    <property type="match status" value="1"/>
</dbReference>
<dbReference type="InterPro" id="IPR036390">
    <property type="entry name" value="WH_DNA-bd_sf"/>
</dbReference>
<dbReference type="AlphaFoldDB" id="A0A323UNC3"/>
<dbReference type="Gene3D" id="1.10.10.10">
    <property type="entry name" value="Winged helix-like DNA-binding domain superfamily/Winged helix DNA-binding domain"/>
    <property type="match status" value="1"/>
</dbReference>
<dbReference type="InterPro" id="IPR000847">
    <property type="entry name" value="LysR_HTH_N"/>
</dbReference>
<dbReference type="CDD" id="cd05466">
    <property type="entry name" value="PBP2_LTTR_substrate"/>
    <property type="match status" value="1"/>
</dbReference>
<dbReference type="PRINTS" id="PR00039">
    <property type="entry name" value="HTHLYSR"/>
</dbReference>
<dbReference type="Gene3D" id="3.40.190.290">
    <property type="match status" value="1"/>
</dbReference>